<comment type="caution">
    <text evidence="9">The sequence shown here is derived from an EMBL/GenBank/DDBJ whole genome shotgun (WGS) entry which is preliminary data.</text>
</comment>
<feature type="transmembrane region" description="Helical" evidence="6">
    <location>
        <begin position="7"/>
        <end position="25"/>
    </location>
</feature>
<dbReference type="NCBIfam" id="TIGR00360">
    <property type="entry name" value="ComEC_N-term"/>
    <property type="match status" value="1"/>
</dbReference>
<dbReference type="RefSeq" id="WP_290271396.1">
    <property type="nucleotide sequence ID" value="NZ_JAUFQP010000010.1"/>
</dbReference>
<feature type="transmembrane region" description="Helical" evidence="6">
    <location>
        <begin position="57"/>
        <end position="75"/>
    </location>
</feature>
<feature type="transmembrane region" description="Helical" evidence="6">
    <location>
        <begin position="417"/>
        <end position="439"/>
    </location>
</feature>
<evidence type="ECO:0000313" key="10">
    <source>
        <dbReference type="Proteomes" id="UP001589590"/>
    </source>
</evidence>
<evidence type="ECO:0000259" key="8">
    <source>
        <dbReference type="Pfam" id="PF13567"/>
    </source>
</evidence>
<keyword evidence="3 6" id="KW-0812">Transmembrane</keyword>
<evidence type="ECO:0000256" key="1">
    <source>
        <dbReference type="ARBA" id="ARBA00004651"/>
    </source>
</evidence>
<feature type="domain" description="ComEC/Rec2-related protein" evidence="7">
    <location>
        <begin position="235"/>
        <end position="502"/>
    </location>
</feature>
<evidence type="ECO:0000256" key="2">
    <source>
        <dbReference type="ARBA" id="ARBA00022475"/>
    </source>
</evidence>
<protein>
    <submittedName>
        <fullName evidence="9">ComEC/Rec2 family competence protein</fullName>
    </submittedName>
</protein>
<evidence type="ECO:0000256" key="4">
    <source>
        <dbReference type="ARBA" id="ARBA00022989"/>
    </source>
</evidence>
<comment type="subcellular location">
    <subcellularLocation>
        <location evidence="1">Cell membrane</location>
        <topology evidence="1">Multi-pass membrane protein</topology>
    </subcellularLocation>
</comment>
<dbReference type="PANTHER" id="PTHR30619:SF1">
    <property type="entry name" value="RECOMBINATION PROTEIN 2"/>
    <property type="match status" value="1"/>
</dbReference>
<dbReference type="Proteomes" id="UP001589590">
    <property type="component" value="Unassembled WGS sequence"/>
</dbReference>
<gene>
    <name evidence="9" type="ORF">ACFFU1_05020</name>
</gene>
<dbReference type="Pfam" id="PF03772">
    <property type="entry name" value="Competence"/>
    <property type="match status" value="1"/>
</dbReference>
<evidence type="ECO:0000256" key="3">
    <source>
        <dbReference type="ARBA" id="ARBA00022692"/>
    </source>
</evidence>
<feature type="transmembrane region" description="Helical" evidence="6">
    <location>
        <begin position="335"/>
        <end position="354"/>
    </location>
</feature>
<evidence type="ECO:0000256" key="5">
    <source>
        <dbReference type="ARBA" id="ARBA00023136"/>
    </source>
</evidence>
<evidence type="ECO:0000313" key="9">
    <source>
        <dbReference type="EMBL" id="MFB9104246.1"/>
    </source>
</evidence>
<name>A0ABV5GYF0_9FLAO</name>
<feature type="transmembrane region" description="Helical" evidence="6">
    <location>
        <begin position="289"/>
        <end position="306"/>
    </location>
</feature>
<proteinExistence type="predicted"/>
<accession>A0ABV5GYF0</accession>
<feature type="transmembrane region" description="Helical" evidence="6">
    <location>
        <begin position="388"/>
        <end position="411"/>
    </location>
</feature>
<dbReference type="Pfam" id="PF13567">
    <property type="entry name" value="DUF4131"/>
    <property type="match status" value="1"/>
</dbReference>
<keyword evidence="10" id="KW-1185">Reference proteome</keyword>
<keyword evidence="2" id="KW-1003">Cell membrane</keyword>
<dbReference type="EMBL" id="JBHMFA010000004">
    <property type="protein sequence ID" value="MFB9104246.1"/>
    <property type="molecule type" value="Genomic_DNA"/>
</dbReference>
<dbReference type="InterPro" id="IPR004477">
    <property type="entry name" value="ComEC_N"/>
</dbReference>
<reference evidence="9 10" key="1">
    <citation type="submission" date="2024-09" db="EMBL/GenBank/DDBJ databases">
        <authorList>
            <person name="Sun Q."/>
            <person name="Mori K."/>
        </authorList>
    </citation>
    <scope>NUCLEOTIDE SEQUENCE [LARGE SCALE GENOMIC DNA]</scope>
    <source>
        <strain evidence="9 10">CECT 8300</strain>
    </source>
</reference>
<dbReference type="InterPro" id="IPR052159">
    <property type="entry name" value="Competence_DNA_uptake"/>
</dbReference>
<feature type="transmembrane region" description="Helical" evidence="6">
    <location>
        <begin position="483"/>
        <end position="505"/>
    </location>
</feature>
<keyword evidence="5 6" id="KW-0472">Membrane</keyword>
<evidence type="ECO:0000259" key="7">
    <source>
        <dbReference type="Pfam" id="PF03772"/>
    </source>
</evidence>
<dbReference type="InterPro" id="IPR025405">
    <property type="entry name" value="DUF4131"/>
</dbReference>
<keyword evidence="4 6" id="KW-1133">Transmembrane helix</keyword>
<evidence type="ECO:0000256" key="6">
    <source>
        <dbReference type="SAM" id="Phobius"/>
    </source>
</evidence>
<feature type="transmembrane region" description="Helical" evidence="6">
    <location>
        <begin position="512"/>
        <end position="529"/>
    </location>
</feature>
<sequence>MKLLNFTIIKLTICLITGILIGWFFTTPLNISLWLTGTSLLSLFITYSVARKQFISTVWFGLIAFISMISVGILTTNIHNEKNFSKHFTHYVLDEKETLETVTFRIREVLKPNRYYDKYVVDILQFEDKQTQGKSLLSIEKDSTKTPLKVDAVFSTRTTFEDLGYPLNPYQFDYKAYLEKKQIYHQLRVNISELFPVSSKIHTAFGVADGIRSFINSKLKKYNFHPDELAVINALFLGQRQDLSQDIYNDYKNAGAIHILAISGLHVGVILLILSWLLKPMESLKHGKILKTILLVILLWSFAVIAGLSASVTRAVTMFSIVAIAMNLKRPTNIYNTLAISIFIILLFKPLYIFDVGFQLSYMAVFAIVTIDPLLFKLWQPKNKILKLYWHTATVSIAAQLGIAPLLLFYFHQFAGLFLVSNLIIIPVLVFILGYGLFVIFMASISILPQFLADAFSWIISKLNAIIALISDQTSFIYNDIPFSIWHVLAFYLFIISIVQLMKAWDFKNIKWLFLSIASIQCVFIYTNFNKPSNEFIVFHKSRYSLIGNTANNKITVAHDMDSTAFLESSIVKNYTVGNFINHIEETKIQPVYSLNTKTLLVVDSLNTYNIKLFKPDYVLLRQSPQINLNRLIDSIQPKYIIADGSNYKSYVEQWKSVCIKRKLPFHNTNEKGAFIIEYE</sequence>
<feature type="domain" description="DUF4131" evidence="8">
    <location>
        <begin position="28"/>
        <end position="192"/>
    </location>
</feature>
<dbReference type="PANTHER" id="PTHR30619">
    <property type="entry name" value="DNA INTERNALIZATION/COMPETENCE PROTEIN COMEC/REC2"/>
    <property type="match status" value="1"/>
</dbReference>
<feature type="transmembrane region" description="Helical" evidence="6">
    <location>
        <begin position="255"/>
        <end position="277"/>
    </location>
</feature>
<organism evidence="9 10">
    <name type="scientific">Algibacter miyuki</name>
    <dbReference type="NCBI Taxonomy" id="1306933"/>
    <lineage>
        <taxon>Bacteria</taxon>
        <taxon>Pseudomonadati</taxon>
        <taxon>Bacteroidota</taxon>
        <taxon>Flavobacteriia</taxon>
        <taxon>Flavobacteriales</taxon>
        <taxon>Flavobacteriaceae</taxon>
        <taxon>Algibacter</taxon>
    </lineage>
</organism>